<dbReference type="EMBL" id="CP006664">
    <property type="protein sequence ID" value="AIJ07679.1"/>
    <property type="molecule type" value="Genomic_DNA"/>
</dbReference>
<proteinExistence type="predicted"/>
<keyword evidence="1" id="KW-0238">DNA-binding</keyword>
<dbReference type="InterPro" id="IPR000792">
    <property type="entry name" value="Tscrpt_reg_LuxR_C"/>
</dbReference>
<sequence length="207" mass="23916">MPNSIANRLNFYGLDNFFISGLEKACSTMLDKSVYLGVNQYDEKVSVYVMSGMSLAEIGHYILHTDPGGVVLFIMDSKYIHILSDMFNYHQVRFIESSKNIHEICNILSDLLLDISYTLNDKALGLRDSRLISPTETRFMYYFLRGINNNEIAKKLSISNKSSSYIKRSLMKKINARNNIELLIKYQLLCRFIPSIHQDLRIYDLAM</sequence>
<organism evidence="3 4">
    <name type="scientific">Edwardsiella anguillarum ET080813</name>
    <dbReference type="NCBI Taxonomy" id="667120"/>
    <lineage>
        <taxon>Bacteria</taxon>
        <taxon>Pseudomonadati</taxon>
        <taxon>Pseudomonadota</taxon>
        <taxon>Gammaproteobacteria</taxon>
        <taxon>Enterobacterales</taxon>
        <taxon>Hafniaceae</taxon>
        <taxon>Edwardsiella</taxon>
    </lineage>
</organism>
<evidence type="ECO:0000259" key="2">
    <source>
        <dbReference type="SMART" id="SM00421"/>
    </source>
</evidence>
<reference evidence="3 4" key="1">
    <citation type="journal article" date="2012" name="PLoS ONE">
        <title>Edwardsiella comparative phylogenomics reveal the new intra/inter-species taxonomic relationships, virulence evolution and niche adaptation mechanisms.</title>
        <authorList>
            <person name="Yang M."/>
            <person name="Lv Y."/>
            <person name="Xiao J."/>
            <person name="Wu H."/>
            <person name="Zheng H."/>
            <person name="Liu Q."/>
            <person name="Zhang Y."/>
            <person name="Wang Q."/>
        </authorList>
    </citation>
    <scope>NUCLEOTIDE SEQUENCE [LARGE SCALE GENOMIC DNA]</scope>
    <source>
        <strain evidence="4">080813</strain>
    </source>
</reference>
<accession>A0A076LPW0</accession>
<dbReference type="SUPFAM" id="SSF46894">
    <property type="entry name" value="C-terminal effector domain of the bipartite response regulators"/>
    <property type="match status" value="1"/>
</dbReference>
<dbReference type="GO" id="GO:0006355">
    <property type="term" value="P:regulation of DNA-templated transcription"/>
    <property type="evidence" value="ECO:0007669"/>
    <property type="project" value="InterPro"/>
</dbReference>
<dbReference type="GeneID" id="33938883"/>
<feature type="domain" description="HTH luxR-type" evidence="2">
    <location>
        <begin position="129"/>
        <end position="186"/>
    </location>
</feature>
<name>A0A076LPW0_9GAMM</name>
<dbReference type="AlphaFoldDB" id="A0A076LPW0"/>
<gene>
    <name evidence="3" type="ORF">ETEE_1220</name>
</gene>
<dbReference type="Gene3D" id="1.10.10.10">
    <property type="entry name" value="Winged helix-like DNA-binding domain superfamily/Winged helix DNA-binding domain"/>
    <property type="match status" value="1"/>
</dbReference>
<dbReference type="Pfam" id="PF00196">
    <property type="entry name" value="GerE"/>
    <property type="match status" value="1"/>
</dbReference>
<protein>
    <recommendedName>
        <fullName evidence="2">HTH luxR-type domain-containing protein</fullName>
    </recommendedName>
</protein>
<evidence type="ECO:0000313" key="3">
    <source>
        <dbReference type="EMBL" id="AIJ07679.1"/>
    </source>
</evidence>
<dbReference type="HOGENOM" id="CLU_1324673_0_0_6"/>
<evidence type="ECO:0000256" key="1">
    <source>
        <dbReference type="ARBA" id="ARBA00023125"/>
    </source>
</evidence>
<dbReference type="Proteomes" id="UP000028681">
    <property type="component" value="Chromosome"/>
</dbReference>
<dbReference type="InterPro" id="IPR036388">
    <property type="entry name" value="WH-like_DNA-bd_sf"/>
</dbReference>
<dbReference type="KEGG" id="ete:ETEE_1220"/>
<evidence type="ECO:0000313" key="4">
    <source>
        <dbReference type="Proteomes" id="UP000028681"/>
    </source>
</evidence>
<dbReference type="InterPro" id="IPR016032">
    <property type="entry name" value="Sig_transdc_resp-reg_C-effctor"/>
</dbReference>
<dbReference type="RefSeq" id="WP_081854105.1">
    <property type="nucleotide sequence ID" value="NZ_CP006664.1"/>
</dbReference>
<dbReference type="GO" id="GO:0003677">
    <property type="term" value="F:DNA binding"/>
    <property type="evidence" value="ECO:0007669"/>
    <property type="project" value="UniProtKB-KW"/>
</dbReference>
<dbReference type="SMART" id="SM00421">
    <property type="entry name" value="HTH_LUXR"/>
    <property type="match status" value="1"/>
</dbReference>